<name>A0ABQ5KZE2_9EUKA</name>
<accession>A0ABQ5KZE2</accession>
<proteinExistence type="predicted"/>
<organism evidence="1 2">
    <name type="scientific">Aduncisulcus paluster</name>
    <dbReference type="NCBI Taxonomy" id="2918883"/>
    <lineage>
        <taxon>Eukaryota</taxon>
        <taxon>Metamonada</taxon>
        <taxon>Carpediemonas-like organisms</taxon>
        <taxon>Aduncisulcus</taxon>
    </lineage>
</organism>
<keyword evidence="2" id="KW-1185">Reference proteome</keyword>
<dbReference type="EMBL" id="BQXS01004615">
    <property type="protein sequence ID" value="GKT37441.1"/>
    <property type="molecule type" value="Genomic_DNA"/>
</dbReference>
<evidence type="ECO:0000313" key="1">
    <source>
        <dbReference type="EMBL" id="GKT37441.1"/>
    </source>
</evidence>
<evidence type="ECO:0008006" key="3">
    <source>
        <dbReference type="Google" id="ProtNLM"/>
    </source>
</evidence>
<protein>
    <recommendedName>
        <fullName evidence="3">Reverse transcriptase</fullName>
    </recommendedName>
</protein>
<evidence type="ECO:0000313" key="2">
    <source>
        <dbReference type="Proteomes" id="UP001057375"/>
    </source>
</evidence>
<reference evidence="1" key="1">
    <citation type="submission" date="2022-03" db="EMBL/GenBank/DDBJ databases">
        <title>Draft genome sequence of Aduncisulcus paluster, a free-living microaerophilic Fornicata.</title>
        <authorList>
            <person name="Yuyama I."/>
            <person name="Kume K."/>
            <person name="Tamura T."/>
            <person name="Inagaki Y."/>
            <person name="Hashimoto T."/>
        </authorList>
    </citation>
    <scope>NUCLEOTIDE SEQUENCE</scope>
    <source>
        <strain evidence="1">NY0171</strain>
    </source>
</reference>
<gene>
    <name evidence="1" type="ORF">ADUPG1_003379</name>
</gene>
<comment type="caution">
    <text evidence="1">The sequence shown here is derived from an EMBL/GenBank/DDBJ whole genome shotgun (WGS) entry which is preliminary data.</text>
</comment>
<dbReference type="Proteomes" id="UP001057375">
    <property type="component" value="Unassembled WGS sequence"/>
</dbReference>
<sequence>MEHLTQPNHVDLEVDVLPSFPLVDKFFVHPCLLPEVKSALKRIRNTAGGPDKINGKTMCEIPPAIWRLFFNKIISLQHIPPTWKSAKLSVIDKDAGSDDPRTPDTSSRWRPICVSSAIQRAFYVIIAKRITSYATSHGLIGGYQRGFVPEVDGCMLNIFELRQWLADNPNN</sequence>
<feature type="non-terminal residue" evidence="1">
    <location>
        <position position="171"/>
    </location>
</feature>